<dbReference type="Proteomes" id="UP001249851">
    <property type="component" value="Unassembled WGS sequence"/>
</dbReference>
<dbReference type="PANTHER" id="PTHR47595">
    <property type="entry name" value="HEAT SHOCK 70 KDA PROTEIN 14"/>
    <property type="match status" value="1"/>
</dbReference>
<gene>
    <name evidence="3" type="ORF">P5673_012854</name>
</gene>
<evidence type="ECO:0000313" key="4">
    <source>
        <dbReference type="Proteomes" id="UP001249851"/>
    </source>
</evidence>
<proteinExistence type="predicted"/>
<feature type="region of interest" description="Disordered" evidence="1">
    <location>
        <begin position="327"/>
        <end position="347"/>
    </location>
</feature>
<reference evidence="3" key="2">
    <citation type="journal article" date="2023" name="Science">
        <title>Genomic signatures of disease resistance in endangered staghorn corals.</title>
        <authorList>
            <person name="Vollmer S.V."/>
            <person name="Selwyn J.D."/>
            <person name="Despard B.A."/>
            <person name="Roesel C.L."/>
        </authorList>
    </citation>
    <scope>NUCLEOTIDE SEQUENCE</scope>
    <source>
        <strain evidence="3">K2</strain>
    </source>
</reference>
<comment type="caution">
    <text evidence="3">The sequence shown here is derived from an EMBL/GenBank/DDBJ whole genome shotgun (WGS) entry which is preliminary data.</text>
</comment>
<evidence type="ECO:0000259" key="2">
    <source>
        <dbReference type="Pfam" id="PF13837"/>
    </source>
</evidence>
<dbReference type="InterPro" id="IPR044822">
    <property type="entry name" value="Myb_DNA-bind_4"/>
</dbReference>
<organism evidence="3 4">
    <name type="scientific">Acropora cervicornis</name>
    <name type="common">Staghorn coral</name>
    <dbReference type="NCBI Taxonomy" id="6130"/>
    <lineage>
        <taxon>Eukaryota</taxon>
        <taxon>Metazoa</taxon>
        <taxon>Cnidaria</taxon>
        <taxon>Anthozoa</taxon>
        <taxon>Hexacorallia</taxon>
        <taxon>Scleractinia</taxon>
        <taxon>Astrocoeniina</taxon>
        <taxon>Acroporidae</taxon>
        <taxon>Acropora</taxon>
    </lineage>
</organism>
<dbReference type="PANTHER" id="PTHR47595:SF1">
    <property type="entry name" value="MYB_SANT-LIKE DNA-BINDING DOMAIN-CONTAINING PROTEIN"/>
    <property type="match status" value="1"/>
</dbReference>
<keyword evidence="4" id="KW-1185">Reference proteome</keyword>
<evidence type="ECO:0000313" key="3">
    <source>
        <dbReference type="EMBL" id="KAK2563849.1"/>
    </source>
</evidence>
<sequence>MAEVGHSRNATRGAKNDTLAHVAEDHIVESALLKAKLDNNDIEQDPASAVQCRNGYLFMQRMTQRRVEQAGPSYLVQEPPNVNQYQQFPCFPVGGHFPFLPSGRPCSPAESTSSCGSLPSESTEAKSKRCSWSNPEVKCLISAYKQHHNLLKATRSVHGKKSVWESIMDEFIQLCREAGIDTSKTLVQIKEKWRGVFDKYKNVCDNNNRTGQDRKTCEFYDDIDEFIASSDKVNPKFVKETNVASQKRKGSEEVSAGEESDCVATTADRITDTEPGEDDNTKIKQPNQKKNPSGLQRKKRKTTSIDSTDTENGILHMFEAQQEAFQRSEEKDERMLQAMMKSQEDAQRRHQEFTVAVLAKLGDIFASKK</sequence>
<dbReference type="AlphaFoldDB" id="A0AAD9QM41"/>
<feature type="compositionally biased region" description="Polar residues" evidence="1">
    <location>
        <begin position="283"/>
        <end position="294"/>
    </location>
</feature>
<evidence type="ECO:0000256" key="1">
    <source>
        <dbReference type="SAM" id="MobiDB-lite"/>
    </source>
</evidence>
<protein>
    <recommendedName>
        <fullName evidence="2">Myb/SANT-like DNA-binding domain-containing protein</fullName>
    </recommendedName>
</protein>
<dbReference type="EMBL" id="JARQWQ010000024">
    <property type="protein sequence ID" value="KAK2563849.1"/>
    <property type="molecule type" value="Genomic_DNA"/>
</dbReference>
<feature type="domain" description="Myb/SANT-like DNA-binding" evidence="2">
    <location>
        <begin position="129"/>
        <end position="225"/>
    </location>
</feature>
<accession>A0AAD9QM41</accession>
<feature type="region of interest" description="Disordered" evidence="1">
    <location>
        <begin position="244"/>
        <end position="312"/>
    </location>
</feature>
<dbReference type="Pfam" id="PF13837">
    <property type="entry name" value="Myb_DNA-bind_4"/>
    <property type="match status" value="1"/>
</dbReference>
<dbReference type="Gene3D" id="1.10.10.60">
    <property type="entry name" value="Homeodomain-like"/>
    <property type="match status" value="1"/>
</dbReference>
<name>A0AAD9QM41_ACRCE</name>
<reference evidence="3" key="1">
    <citation type="journal article" date="2023" name="G3 (Bethesda)">
        <title>Whole genome assembly and annotation of the endangered Caribbean coral Acropora cervicornis.</title>
        <authorList>
            <person name="Selwyn J.D."/>
            <person name="Vollmer S.V."/>
        </authorList>
    </citation>
    <scope>NUCLEOTIDE SEQUENCE</scope>
    <source>
        <strain evidence="3">K2</strain>
    </source>
</reference>